<dbReference type="OrthoDB" id="2987348at2"/>
<dbReference type="SUPFAM" id="SSF53474">
    <property type="entry name" value="alpha/beta-Hydrolases"/>
    <property type="match status" value="1"/>
</dbReference>
<organism evidence="4 5">
    <name type="scientific">Arthrobacter crusticola</name>
    <dbReference type="NCBI Taxonomy" id="2547960"/>
    <lineage>
        <taxon>Bacteria</taxon>
        <taxon>Bacillati</taxon>
        <taxon>Actinomycetota</taxon>
        <taxon>Actinomycetes</taxon>
        <taxon>Micrococcales</taxon>
        <taxon>Micrococcaceae</taxon>
        <taxon>Arthrobacter</taxon>
    </lineage>
</organism>
<dbReference type="InterPro" id="IPR029058">
    <property type="entry name" value="AB_hydrolase_fold"/>
</dbReference>
<comment type="caution">
    <text evidence="4">The sequence shown here is derived from an EMBL/GenBank/DDBJ whole genome shotgun (WGS) entry which is preliminary data.</text>
</comment>
<dbReference type="RefSeq" id="WP_133404195.1">
    <property type="nucleotide sequence ID" value="NZ_SMTK01000004.1"/>
</dbReference>
<evidence type="ECO:0000256" key="2">
    <source>
        <dbReference type="SAM" id="MobiDB-lite"/>
    </source>
</evidence>
<feature type="domain" description="AB hydrolase-1" evidence="3">
    <location>
        <begin position="94"/>
        <end position="341"/>
    </location>
</feature>
<keyword evidence="5" id="KW-1185">Reference proteome</keyword>
<evidence type="ECO:0000259" key="3">
    <source>
        <dbReference type="Pfam" id="PF00561"/>
    </source>
</evidence>
<proteinExistence type="predicted"/>
<gene>
    <name evidence="4" type="ORF">E2F48_11810</name>
</gene>
<dbReference type="Proteomes" id="UP000295411">
    <property type="component" value="Unassembled WGS sequence"/>
</dbReference>
<dbReference type="Pfam" id="PF00561">
    <property type="entry name" value="Abhydrolase_1"/>
    <property type="match status" value="1"/>
</dbReference>
<evidence type="ECO:0000313" key="5">
    <source>
        <dbReference type="Proteomes" id="UP000295411"/>
    </source>
</evidence>
<dbReference type="PRINTS" id="PR00412">
    <property type="entry name" value="EPOXHYDRLASE"/>
</dbReference>
<dbReference type="AlphaFoldDB" id="A0A4R5TU07"/>
<feature type="region of interest" description="Disordered" evidence="2">
    <location>
        <begin position="1"/>
        <end position="24"/>
    </location>
</feature>
<sequence length="359" mass="38783">MPNPPSDPDQTTPSTTSTRSTGRLRRRWAGAAAAVAAAFVVGTVSAGASEPKAAPESWVTKGQELPAGFNDTFESRFVEANGIRQHAVIGGEGPAVLLIHGWPEDSYAWRSVMQPLAEDHTVIAVDQRGIGLTEKPADGYDTATLADDLAALMTELGHEKFSVVGHDTGYFIGYALAADHRDRVDRFAGVEVPGPPGITKGGPSLFSDEPTNNRLWHIPFNRVDDELIVNLVRNSAEEFYRYEYNVQGGGYTPPEHAIKYYVKQYNRDKDTLRASFELYREWDALVAQNAERAKTPLTIPVIGIGGEKSWGPAAADGIKAAAPQVQTAVIPGAGHWIAEQAPEELVEVLDTFLAPTHAG</sequence>
<reference evidence="4 5" key="1">
    <citation type="submission" date="2019-03" db="EMBL/GenBank/DDBJ databases">
        <title>Arthrobacter sp. nov., an bacterium isolated from biocrust in Mu Us Desert.</title>
        <authorList>
            <person name="Lixiong L."/>
        </authorList>
    </citation>
    <scope>NUCLEOTIDE SEQUENCE [LARGE SCALE GENOMIC DNA]</scope>
    <source>
        <strain evidence="4 5">SLN-3</strain>
    </source>
</reference>
<evidence type="ECO:0000313" key="4">
    <source>
        <dbReference type="EMBL" id="TDK24517.1"/>
    </source>
</evidence>
<keyword evidence="1 4" id="KW-0378">Hydrolase</keyword>
<dbReference type="EMBL" id="SMTK01000004">
    <property type="protein sequence ID" value="TDK24517.1"/>
    <property type="molecule type" value="Genomic_DNA"/>
</dbReference>
<name>A0A4R5TU07_9MICC</name>
<protein>
    <submittedName>
        <fullName evidence="4">Alpha/beta hydrolase</fullName>
    </submittedName>
</protein>
<dbReference type="InterPro" id="IPR000639">
    <property type="entry name" value="Epox_hydrolase-like"/>
</dbReference>
<evidence type="ECO:0000256" key="1">
    <source>
        <dbReference type="ARBA" id="ARBA00022801"/>
    </source>
</evidence>
<dbReference type="Gene3D" id="3.40.50.1820">
    <property type="entry name" value="alpha/beta hydrolase"/>
    <property type="match status" value="1"/>
</dbReference>
<accession>A0A4R5TU07</accession>
<dbReference type="PANTHER" id="PTHR43329">
    <property type="entry name" value="EPOXIDE HYDROLASE"/>
    <property type="match status" value="1"/>
</dbReference>
<dbReference type="InterPro" id="IPR000073">
    <property type="entry name" value="AB_hydrolase_1"/>
</dbReference>
<dbReference type="GO" id="GO:0016787">
    <property type="term" value="F:hydrolase activity"/>
    <property type="evidence" value="ECO:0007669"/>
    <property type="project" value="UniProtKB-KW"/>
</dbReference>
<feature type="compositionally biased region" description="Low complexity" evidence="2">
    <location>
        <begin position="8"/>
        <end position="21"/>
    </location>
</feature>